<evidence type="ECO:0000313" key="2">
    <source>
        <dbReference type="Proteomes" id="UP001272242"/>
    </source>
</evidence>
<comment type="caution">
    <text evidence="1">The sequence shown here is derived from an EMBL/GenBank/DDBJ whole genome shotgun (WGS) entry which is preliminary data.</text>
</comment>
<dbReference type="Proteomes" id="UP001272242">
    <property type="component" value="Unassembled WGS sequence"/>
</dbReference>
<reference evidence="2" key="1">
    <citation type="journal article" date="2023" name="Mar. Drugs">
        <title>Gemmata algarum, a Novel Planctomycete Isolated from an Algal Mat, Displays Antimicrobial Activity.</title>
        <authorList>
            <person name="Kumar G."/>
            <person name="Kallscheuer N."/>
            <person name="Kashif M."/>
            <person name="Ahamad S."/>
            <person name="Jagadeeshwari U."/>
            <person name="Pannikurungottu S."/>
            <person name="Haufschild T."/>
            <person name="Kabuu M."/>
            <person name="Sasikala C."/>
            <person name="Jogler C."/>
            <person name="Ramana C."/>
        </authorList>
    </citation>
    <scope>NUCLEOTIDE SEQUENCE [LARGE SCALE GENOMIC DNA]</scope>
    <source>
        <strain evidence="2">JC673</strain>
    </source>
</reference>
<organism evidence="1 2">
    <name type="scientific">Gemmata algarum</name>
    <dbReference type="NCBI Taxonomy" id="2975278"/>
    <lineage>
        <taxon>Bacteria</taxon>
        <taxon>Pseudomonadati</taxon>
        <taxon>Planctomycetota</taxon>
        <taxon>Planctomycetia</taxon>
        <taxon>Gemmatales</taxon>
        <taxon>Gemmataceae</taxon>
        <taxon>Gemmata</taxon>
    </lineage>
</organism>
<keyword evidence="2" id="KW-1185">Reference proteome</keyword>
<protein>
    <submittedName>
        <fullName evidence="1">Uncharacterized protein</fullName>
    </submittedName>
</protein>
<proteinExistence type="predicted"/>
<sequence length="211" mass="24064">MTPDRMATHLSVNSYGSFLLTDAIRPGVGLPVRPREGYRIDVYRDRTAQLRLPMLSASVSAERLFETFLALLEPLGEVVHVVLESSHGTANDVHLDLRREHIDRSVLSSHFCDFEELLTHDGCTGVAVMAARRAMEVQFDEHKLLHVYARNLKPFRRILRANGVRRRAVLPLISEAEHLHHTTGHFAEDFRQFALRVGVGDFDRVFSDERE</sequence>
<accession>A0ABU5EUQ7</accession>
<name>A0ABU5EUQ7_9BACT</name>
<evidence type="ECO:0000313" key="1">
    <source>
        <dbReference type="EMBL" id="MDY3558180.1"/>
    </source>
</evidence>
<gene>
    <name evidence="1" type="ORF">R5W23_001230</name>
</gene>
<dbReference type="RefSeq" id="WP_261190688.1">
    <property type="nucleotide sequence ID" value="NZ_JAXBLV010000017.1"/>
</dbReference>
<dbReference type="EMBL" id="JAXBLV010000017">
    <property type="protein sequence ID" value="MDY3558180.1"/>
    <property type="molecule type" value="Genomic_DNA"/>
</dbReference>